<proteinExistence type="predicted"/>
<comment type="function">
    <text evidence="5">Putative oxygen sensor; modulates the activity of FixJ, a transcriptional activator of nitrogen fixation fixK gene. FixL probably acts as a kinase that phosphorylates FixJ.</text>
</comment>
<dbReference type="InterPro" id="IPR052155">
    <property type="entry name" value="Biofilm_reg_signaling"/>
</dbReference>
<sequence length="1242" mass="140263">MQPPEPTDDEDERLAALHNLSLLDTSPEERFDRITRLARSHFGVSICLVSLIDETRQWFKSRCGLDSEQTPREVSFCGHAIHGDDLFEVSDATADPRFADNPLVTGPPYVRFYAGVPLSTADGYKIGTLCLIDKRPRHLYPREREHLRDYAAMVEQEINDLRGERLRHELAASQRRSHALLGAFPDMVFVISRSGTFIDCLHHEDLLRPREEVLGRHLGEILPTALANRMCSHLNEAFRTGAETRFEYELPFPEGVRAFEARLCPLDDEEVLVIARNATLERERAAEHQRLAEVARQTTNGVMITDAQGRVEWLNESFTRITGYTLDEMRGKVPGQILQGPDTDPAVVVQMREALREQRAFDVELINYTHEARPYWIRISCSPLRDAAGTLQGYIAIETDITHEKEAEERLGRSGQLLSAVADANRIGIWQWNVTTDAFEVNDTWIELVGYTCAELGEITFQTWERLTHPDDLAHCQQCLHRHFSGELDYYDEDIRMRHKAGHWVWINTRGNLVSRLENGAPGLMLGTHIDITERRELEQRLAAEQRLLSQILKTNVSAITVLDEHGTIVFANDAASRILSPDRSPVVGRSYACDRCRITDLEGRVLSPEDLPHAQLLRADKAIRDFRHVMEFPDGERVILSVNGTRLESGDEEGLRFVLSISDITTEVSTKRALSDRSKQMRAVVDNILDAIVTIDAYGHIESFNPAAERIFAYSASEVLGKNVSMLMPEPHRSHHDEYIANYLKTHQAKVIGASRELEGRRSNGNIFPMELRISEYMRDGMIYFVGMMRDITKRRAAEAQINQLAFYDALTGLPNRRLLIDRLGQVIAAIRRRHAHAALLFIDLDNFKMLNDSAGHDKGDELLKQIAQRLSECVRGGDTVARIGGDEFVVLVHDLSLEPADAIHQAEFVAEKVQRALTRPFLLEGVEHYSSGSIGVTLIDETADSLELILKQADLAMYEAKTSGDNTIRFFDPQMQIAVEERAKLESDLRRAMRNRELLPYFQLQVDARGEPVGAEILLRWEHPDRGLISPATFIPLAEKTGLIVPIGLEVFEAACSCLARWRKHARTAQLTLSVNVSVVQFRNDALIERLAQILEQSGVEPSRLKLEITESVLADDLADVADKLRQLKALGLKLSLDDFGTGYSSLSYLKNLPLDQIKIDQSFVRDLLDNPNDVAIAHSVISLASAIGLDVIAEGVETESQREMLERIGCEYFQGYLFGWPVPLAEFENALRKREKQID</sequence>
<dbReference type="SMART" id="SM00091">
    <property type="entry name" value="PAS"/>
    <property type="match status" value="5"/>
</dbReference>
<dbReference type="InterPro" id="IPR013655">
    <property type="entry name" value="PAS_fold_3"/>
</dbReference>
<dbReference type="Gene3D" id="3.20.20.450">
    <property type="entry name" value="EAL domain"/>
    <property type="match status" value="1"/>
</dbReference>
<evidence type="ECO:0000256" key="3">
    <source>
        <dbReference type="ARBA" id="ARBA00022777"/>
    </source>
</evidence>
<dbReference type="RefSeq" id="WP_102247385.1">
    <property type="nucleotide sequence ID" value="NZ_CP025682.1"/>
</dbReference>
<dbReference type="Pfam" id="PF00563">
    <property type="entry name" value="EAL"/>
    <property type="match status" value="1"/>
</dbReference>
<organism evidence="11 12">
    <name type="scientific">Pseudazoarcus pumilus</name>
    <dbReference type="NCBI Taxonomy" id="2067960"/>
    <lineage>
        <taxon>Bacteria</taxon>
        <taxon>Pseudomonadati</taxon>
        <taxon>Pseudomonadota</taxon>
        <taxon>Betaproteobacteria</taxon>
        <taxon>Rhodocyclales</taxon>
        <taxon>Zoogloeaceae</taxon>
        <taxon>Pseudazoarcus</taxon>
    </lineage>
</organism>
<dbReference type="CDD" id="cd01949">
    <property type="entry name" value="GGDEF"/>
    <property type="match status" value="1"/>
</dbReference>
<protein>
    <recommendedName>
        <fullName evidence="6">Sensor protein FixL</fullName>
    </recommendedName>
</protein>
<dbReference type="PANTHER" id="PTHR44757">
    <property type="entry name" value="DIGUANYLATE CYCLASE DGCP"/>
    <property type="match status" value="1"/>
</dbReference>
<dbReference type="Pfam" id="PF13426">
    <property type="entry name" value="PAS_9"/>
    <property type="match status" value="2"/>
</dbReference>
<dbReference type="Gene3D" id="3.30.450.20">
    <property type="entry name" value="PAS domain"/>
    <property type="match status" value="5"/>
</dbReference>
<feature type="domain" description="GGDEF" evidence="10">
    <location>
        <begin position="837"/>
        <end position="975"/>
    </location>
</feature>
<keyword evidence="1" id="KW-0808">Transferase</keyword>
<dbReference type="GO" id="GO:0005524">
    <property type="term" value="F:ATP binding"/>
    <property type="evidence" value="ECO:0007669"/>
    <property type="project" value="UniProtKB-KW"/>
</dbReference>
<dbReference type="EMBL" id="CP025682">
    <property type="protein sequence ID" value="AUN95336.1"/>
    <property type="molecule type" value="Genomic_DNA"/>
</dbReference>
<evidence type="ECO:0000256" key="4">
    <source>
        <dbReference type="ARBA" id="ARBA00022840"/>
    </source>
</evidence>
<evidence type="ECO:0000256" key="5">
    <source>
        <dbReference type="ARBA" id="ARBA00059827"/>
    </source>
</evidence>
<dbReference type="PROSITE" id="PS50883">
    <property type="entry name" value="EAL"/>
    <property type="match status" value="1"/>
</dbReference>
<dbReference type="InterPro" id="IPR013767">
    <property type="entry name" value="PAS_fold"/>
</dbReference>
<evidence type="ECO:0000256" key="1">
    <source>
        <dbReference type="ARBA" id="ARBA00022679"/>
    </source>
</evidence>
<dbReference type="PANTHER" id="PTHR44757:SF2">
    <property type="entry name" value="BIOFILM ARCHITECTURE MAINTENANCE PROTEIN MBAA"/>
    <property type="match status" value="1"/>
</dbReference>
<dbReference type="SMART" id="SM00086">
    <property type="entry name" value="PAC"/>
    <property type="match status" value="4"/>
</dbReference>
<dbReference type="Gene3D" id="3.30.450.40">
    <property type="match status" value="1"/>
</dbReference>
<keyword evidence="4" id="KW-0067">ATP-binding</keyword>
<dbReference type="Gene3D" id="3.30.70.270">
    <property type="match status" value="1"/>
</dbReference>
<dbReference type="KEGG" id="atw:C0099_10595"/>
<dbReference type="SMART" id="SM00065">
    <property type="entry name" value="GAF"/>
    <property type="match status" value="1"/>
</dbReference>
<dbReference type="SUPFAM" id="SSF55785">
    <property type="entry name" value="PYP-like sensor domain (PAS domain)"/>
    <property type="match status" value="5"/>
</dbReference>
<dbReference type="PROSITE" id="PS50112">
    <property type="entry name" value="PAS"/>
    <property type="match status" value="3"/>
</dbReference>
<dbReference type="InterPro" id="IPR000700">
    <property type="entry name" value="PAS-assoc_C"/>
</dbReference>
<evidence type="ECO:0000313" key="11">
    <source>
        <dbReference type="EMBL" id="AUN95336.1"/>
    </source>
</evidence>
<dbReference type="NCBIfam" id="TIGR00254">
    <property type="entry name" value="GGDEF"/>
    <property type="match status" value="1"/>
</dbReference>
<dbReference type="Pfam" id="PF00990">
    <property type="entry name" value="GGDEF"/>
    <property type="match status" value="1"/>
</dbReference>
<gene>
    <name evidence="11" type="ORF">C0099_10595</name>
</gene>
<feature type="domain" description="PAS" evidence="7">
    <location>
        <begin position="287"/>
        <end position="358"/>
    </location>
</feature>
<dbReference type="InterPro" id="IPR000160">
    <property type="entry name" value="GGDEF_dom"/>
</dbReference>
<dbReference type="Pfam" id="PF00989">
    <property type="entry name" value="PAS"/>
    <property type="match status" value="1"/>
</dbReference>
<feature type="domain" description="PAC" evidence="8">
    <location>
        <begin position="359"/>
        <end position="413"/>
    </location>
</feature>
<dbReference type="SUPFAM" id="SSF55781">
    <property type="entry name" value="GAF domain-like"/>
    <property type="match status" value="1"/>
</dbReference>
<dbReference type="CDD" id="cd00130">
    <property type="entry name" value="PAS"/>
    <property type="match status" value="4"/>
</dbReference>
<dbReference type="SUPFAM" id="SSF55073">
    <property type="entry name" value="Nucleotide cyclase"/>
    <property type="match status" value="1"/>
</dbReference>
<feature type="domain" description="PAC" evidence="8">
    <location>
        <begin position="755"/>
        <end position="805"/>
    </location>
</feature>
<feature type="domain" description="EAL" evidence="9">
    <location>
        <begin position="984"/>
        <end position="1238"/>
    </location>
</feature>
<name>A0A2I6S7U6_9RHOO</name>
<evidence type="ECO:0000259" key="8">
    <source>
        <dbReference type="PROSITE" id="PS50113"/>
    </source>
</evidence>
<dbReference type="InterPro" id="IPR000014">
    <property type="entry name" value="PAS"/>
</dbReference>
<reference evidence="11 12" key="1">
    <citation type="submission" date="2018-01" db="EMBL/GenBank/DDBJ databases">
        <authorList>
            <person name="Fu G.-Y."/>
        </authorList>
    </citation>
    <scope>NUCLEOTIDE SEQUENCE [LARGE SCALE GENOMIC DNA]</scope>
    <source>
        <strain evidence="11 12">SY39</strain>
    </source>
</reference>
<dbReference type="GO" id="GO:0006355">
    <property type="term" value="P:regulation of DNA-templated transcription"/>
    <property type="evidence" value="ECO:0007669"/>
    <property type="project" value="InterPro"/>
</dbReference>
<feature type="domain" description="PAC" evidence="8">
    <location>
        <begin position="491"/>
        <end position="544"/>
    </location>
</feature>
<dbReference type="InterPro" id="IPR013656">
    <property type="entry name" value="PAS_4"/>
</dbReference>
<feature type="domain" description="PAS" evidence="7">
    <location>
        <begin position="678"/>
        <end position="748"/>
    </location>
</feature>
<dbReference type="Pfam" id="PF08447">
    <property type="entry name" value="PAS_3"/>
    <property type="match status" value="1"/>
</dbReference>
<dbReference type="NCBIfam" id="TIGR00229">
    <property type="entry name" value="sensory_box"/>
    <property type="match status" value="4"/>
</dbReference>
<dbReference type="SMART" id="SM00267">
    <property type="entry name" value="GGDEF"/>
    <property type="match status" value="1"/>
</dbReference>
<keyword evidence="2" id="KW-0547">Nucleotide-binding</keyword>
<dbReference type="GO" id="GO:0016301">
    <property type="term" value="F:kinase activity"/>
    <property type="evidence" value="ECO:0007669"/>
    <property type="project" value="UniProtKB-KW"/>
</dbReference>
<dbReference type="SMART" id="SM00052">
    <property type="entry name" value="EAL"/>
    <property type="match status" value="1"/>
</dbReference>
<dbReference type="CDD" id="cd01948">
    <property type="entry name" value="EAL"/>
    <property type="match status" value="1"/>
</dbReference>
<accession>A0A2I6S7U6</accession>
<dbReference type="Proteomes" id="UP000242205">
    <property type="component" value="Chromosome"/>
</dbReference>
<dbReference type="PROSITE" id="PS50887">
    <property type="entry name" value="GGDEF"/>
    <property type="match status" value="1"/>
</dbReference>
<evidence type="ECO:0000256" key="6">
    <source>
        <dbReference type="ARBA" id="ARBA00070616"/>
    </source>
</evidence>
<feature type="domain" description="PAS" evidence="7">
    <location>
        <begin position="545"/>
        <end position="611"/>
    </location>
</feature>
<dbReference type="Pfam" id="PF08448">
    <property type="entry name" value="PAS_4"/>
    <property type="match status" value="1"/>
</dbReference>
<evidence type="ECO:0000313" key="12">
    <source>
        <dbReference type="Proteomes" id="UP000242205"/>
    </source>
</evidence>
<evidence type="ECO:0000259" key="9">
    <source>
        <dbReference type="PROSITE" id="PS50883"/>
    </source>
</evidence>
<dbReference type="FunFam" id="3.30.450.20:FF:000060">
    <property type="entry name" value="Sensor protein FixL"/>
    <property type="match status" value="1"/>
</dbReference>
<dbReference type="AlphaFoldDB" id="A0A2I6S7U6"/>
<keyword evidence="3" id="KW-0418">Kinase</keyword>
<evidence type="ECO:0000259" key="7">
    <source>
        <dbReference type="PROSITE" id="PS50112"/>
    </source>
</evidence>
<dbReference type="Pfam" id="PF01590">
    <property type="entry name" value="GAF"/>
    <property type="match status" value="1"/>
</dbReference>
<dbReference type="InterPro" id="IPR029787">
    <property type="entry name" value="Nucleotide_cyclase"/>
</dbReference>
<dbReference type="OrthoDB" id="9813903at2"/>
<dbReference type="InterPro" id="IPR003018">
    <property type="entry name" value="GAF"/>
</dbReference>
<dbReference type="InterPro" id="IPR001610">
    <property type="entry name" value="PAC"/>
</dbReference>
<evidence type="ECO:0000259" key="10">
    <source>
        <dbReference type="PROSITE" id="PS50887"/>
    </source>
</evidence>
<evidence type="ECO:0000256" key="2">
    <source>
        <dbReference type="ARBA" id="ARBA00022741"/>
    </source>
</evidence>
<dbReference type="InterPro" id="IPR029016">
    <property type="entry name" value="GAF-like_dom_sf"/>
</dbReference>
<dbReference type="InterPro" id="IPR043128">
    <property type="entry name" value="Rev_trsase/Diguanyl_cyclase"/>
</dbReference>
<dbReference type="InterPro" id="IPR035919">
    <property type="entry name" value="EAL_sf"/>
</dbReference>
<dbReference type="InterPro" id="IPR001633">
    <property type="entry name" value="EAL_dom"/>
</dbReference>
<dbReference type="InterPro" id="IPR035965">
    <property type="entry name" value="PAS-like_dom_sf"/>
</dbReference>
<dbReference type="SUPFAM" id="SSF141868">
    <property type="entry name" value="EAL domain-like"/>
    <property type="match status" value="1"/>
</dbReference>
<dbReference type="PROSITE" id="PS50113">
    <property type="entry name" value="PAC"/>
    <property type="match status" value="3"/>
</dbReference>
<keyword evidence="12" id="KW-1185">Reference proteome</keyword>